<sequence>MKKFILLLCLTPLLIFSCKEEFDQPITTDAELDLNDENRARKQRRKRFVEFTVRIENINTPHRFFASGGFGTAPAFPGEDYTFSFNAGPGTKLSFATMLVQSNDLFFGPGEAGIALYDASNNPISGDVTDQVDLWDAGTEVNEEPGTGPNQAPRQSGPNTGVDENGTVELIENVNDGFTHPTVEESIQVIIESNFGSPTGFRVTIKNISAGSSLPSPLAPGNFVIHTTDAPLFTVGEADRGVGLEELAEDGNNAPLTSYLADNTGLVTPFAPGTWAAHRPYATPFFIVGQPDLGFGLEALAEDGDPGPHAASLATMRTVEFSGVFNTPDGASAPAPIFPGEAYEFTIQGKPGANLSFATMLVQSNDLFVGPGENGIPLFDRYRRPLSGDITDLLDLWDAGTEVNEFPGAGLNQAPRQSGPNVGEDENGPVVIVRDQFEYPELSDIIRVTITPNF</sequence>
<evidence type="ECO:0000313" key="2">
    <source>
        <dbReference type="EMBL" id="MDN5201801.1"/>
    </source>
</evidence>
<comment type="caution">
    <text evidence="2">The sequence shown here is derived from an EMBL/GenBank/DDBJ whole genome shotgun (WGS) entry which is preliminary data.</text>
</comment>
<reference evidence="2" key="1">
    <citation type="submission" date="2023-06" db="EMBL/GenBank/DDBJ databases">
        <title>Genomic of Parafulvivirga corallium.</title>
        <authorList>
            <person name="Wang G."/>
        </authorList>
    </citation>
    <scope>NUCLEOTIDE SEQUENCE</scope>
    <source>
        <strain evidence="2">BMA10</strain>
    </source>
</reference>
<feature type="region of interest" description="Disordered" evidence="1">
    <location>
        <begin position="407"/>
        <end position="426"/>
    </location>
</feature>
<dbReference type="Proteomes" id="UP001172082">
    <property type="component" value="Unassembled WGS sequence"/>
</dbReference>
<dbReference type="NCBIfam" id="NF038123">
    <property type="entry name" value="NF038123_dom"/>
    <property type="match status" value="2"/>
</dbReference>
<evidence type="ECO:0000313" key="3">
    <source>
        <dbReference type="Proteomes" id="UP001172082"/>
    </source>
</evidence>
<dbReference type="RefSeq" id="WP_346751829.1">
    <property type="nucleotide sequence ID" value="NZ_JAUJEA010000003.1"/>
</dbReference>
<dbReference type="EMBL" id="JAUJEA010000003">
    <property type="protein sequence ID" value="MDN5201801.1"/>
    <property type="molecule type" value="Genomic_DNA"/>
</dbReference>
<name>A0ABT8KM65_9BACT</name>
<evidence type="ECO:0000256" key="1">
    <source>
        <dbReference type="SAM" id="MobiDB-lite"/>
    </source>
</evidence>
<dbReference type="PROSITE" id="PS51257">
    <property type="entry name" value="PROKAR_LIPOPROTEIN"/>
    <property type="match status" value="1"/>
</dbReference>
<feature type="compositionally biased region" description="Polar residues" evidence="1">
    <location>
        <begin position="148"/>
        <end position="159"/>
    </location>
</feature>
<proteinExistence type="predicted"/>
<organism evidence="2 3">
    <name type="scientific">Splendidivirga corallicola</name>
    <dbReference type="NCBI Taxonomy" id="3051826"/>
    <lineage>
        <taxon>Bacteria</taxon>
        <taxon>Pseudomonadati</taxon>
        <taxon>Bacteroidota</taxon>
        <taxon>Cytophagia</taxon>
        <taxon>Cytophagales</taxon>
        <taxon>Splendidivirgaceae</taxon>
        <taxon>Splendidivirga</taxon>
    </lineage>
</organism>
<keyword evidence="3" id="KW-1185">Reference proteome</keyword>
<gene>
    <name evidence="2" type="ORF">QQ008_10520</name>
</gene>
<accession>A0ABT8KM65</accession>
<feature type="region of interest" description="Disordered" evidence="1">
    <location>
        <begin position="139"/>
        <end position="163"/>
    </location>
</feature>
<dbReference type="InterPro" id="IPR038678">
    <property type="entry name" value="Spondin_N_sf"/>
</dbReference>
<dbReference type="InterPro" id="IPR009465">
    <property type="entry name" value="Spondin_N"/>
</dbReference>
<protein>
    <submittedName>
        <fullName evidence="2">Spondin domain-containing protein</fullName>
    </submittedName>
</protein>
<dbReference type="Gene3D" id="2.60.40.2130">
    <property type="entry name" value="F-spondin domain"/>
    <property type="match status" value="2"/>
</dbReference>